<keyword evidence="1" id="KW-0812">Transmembrane</keyword>
<keyword evidence="1" id="KW-1133">Transmembrane helix</keyword>
<protein>
    <recommendedName>
        <fullName evidence="4">Receptor ligand binding region domain-containing protein</fullName>
    </recommendedName>
</protein>
<feature type="transmembrane region" description="Helical" evidence="1">
    <location>
        <begin position="160"/>
        <end position="176"/>
    </location>
</feature>
<dbReference type="AlphaFoldDB" id="A0A2A2L296"/>
<organism evidence="2 3">
    <name type="scientific">Diploscapter pachys</name>
    <dbReference type="NCBI Taxonomy" id="2018661"/>
    <lineage>
        <taxon>Eukaryota</taxon>
        <taxon>Metazoa</taxon>
        <taxon>Ecdysozoa</taxon>
        <taxon>Nematoda</taxon>
        <taxon>Chromadorea</taxon>
        <taxon>Rhabditida</taxon>
        <taxon>Rhabditina</taxon>
        <taxon>Rhabditomorpha</taxon>
        <taxon>Rhabditoidea</taxon>
        <taxon>Rhabditidae</taxon>
        <taxon>Diploscapter</taxon>
    </lineage>
</organism>
<evidence type="ECO:0000256" key="1">
    <source>
        <dbReference type="SAM" id="Phobius"/>
    </source>
</evidence>
<accession>A0A2A2L296</accession>
<evidence type="ECO:0000313" key="3">
    <source>
        <dbReference type="Proteomes" id="UP000218231"/>
    </source>
</evidence>
<reference evidence="2 3" key="1">
    <citation type="journal article" date="2017" name="Curr. Biol.">
        <title>Genome architecture and evolution of a unichromosomal asexual nematode.</title>
        <authorList>
            <person name="Fradin H."/>
            <person name="Zegar C."/>
            <person name="Gutwein M."/>
            <person name="Lucas J."/>
            <person name="Kovtun M."/>
            <person name="Corcoran D."/>
            <person name="Baugh L.R."/>
            <person name="Kiontke K."/>
            <person name="Gunsalus K."/>
            <person name="Fitch D.H."/>
            <person name="Piano F."/>
        </authorList>
    </citation>
    <scope>NUCLEOTIDE SEQUENCE [LARGE SCALE GENOMIC DNA]</scope>
    <source>
        <strain evidence="2">PF1309</strain>
    </source>
</reference>
<proteinExistence type="predicted"/>
<dbReference type="Proteomes" id="UP000218231">
    <property type="component" value="Unassembled WGS sequence"/>
</dbReference>
<dbReference type="InterPro" id="IPR028082">
    <property type="entry name" value="Peripla_BP_I"/>
</dbReference>
<gene>
    <name evidence="2" type="ORF">WR25_20665</name>
</gene>
<evidence type="ECO:0000313" key="2">
    <source>
        <dbReference type="EMBL" id="PAV80396.1"/>
    </source>
</evidence>
<dbReference type="EMBL" id="LIAE01007279">
    <property type="protein sequence ID" value="PAV80396.1"/>
    <property type="molecule type" value="Genomic_DNA"/>
</dbReference>
<name>A0A2A2L296_9BILA</name>
<dbReference type="SUPFAM" id="SSF53822">
    <property type="entry name" value="Periplasmic binding protein-like I"/>
    <property type="match status" value="1"/>
</dbReference>
<keyword evidence="1" id="KW-0472">Membrane</keyword>
<dbReference type="Gene3D" id="3.40.50.2300">
    <property type="match status" value="1"/>
</dbReference>
<comment type="caution">
    <text evidence="2">The sequence shown here is derived from an EMBL/GenBank/DDBJ whole genome shotgun (WGS) entry which is preliminary data.</text>
</comment>
<evidence type="ECO:0008006" key="4">
    <source>
        <dbReference type="Google" id="ProtNLM"/>
    </source>
</evidence>
<sequence length="208" mass="24083">MTTEEYVYILLSARALGFVSSGLSPFWEQTDGNVTSINEDAKKAAARFLVIDINTAVLDPDYYEYFMDHSMTRIREWPIYCTTSLCMNNTNKTVPGYARQLHDVVYLYGIALNNTIDPNEIKRPDIMQQRMQTTFDGSPLSIPLCGFLGASCPKEFWDEYLVYFVIALAFVGYAFRQKQMELQREKDEWQIPFIKLQKPPTKVCFFNI</sequence>
<keyword evidence="3" id="KW-1185">Reference proteome</keyword>
<dbReference type="STRING" id="2018661.A0A2A2L296"/>